<dbReference type="EMBL" id="BMRB01000001">
    <property type="protein sequence ID" value="GGS14393.1"/>
    <property type="molecule type" value="Genomic_DNA"/>
</dbReference>
<reference evidence="2" key="2">
    <citation type="submission" date="2020-09" db="EMBL/GenBank/DDBJ databases">
        <authorList>
            <person name="Sun Q."/>
            <person name="Ohkuma M."/>
        </authorList>
    </citation>
    <scope>NUCLEOTIDE SEQUENCE</scope>
    <source>
        <strain evidence="2">JCM 3276</strain>
    </source>
</reference>
<dbReference type="GO" id="GO:0032259">
    <property type="term" value="P:methylation"/>
    <property type="evidence" value="ECO:0007669"/>
    <property type="project" value="UniProtKB-KW"/>
</dbReference>
<dbReference type="Pfam" id="PF13649">
    <property type="entry name" value="Methyltransf_25"/>
    <property type="match status" value="1"/>
</dbReference>
<evidence type="ECO:0000313" key="2">
    <source>
        <dbReference type="EMBL" id="GGS14393.1"/>
    </source>
</evidence>
<organism evidence="2 3">
    <name type="scientific">Actinokineospora fastidiosa</name>
    <dbReference type="NCBI Taxonomy" id="1816"/>
    <lineage>
        <taxon>Bacteria</taxon>
        <taxon>Bacillati</taxon>
        <taxon>Actinomycetota</taxon>
        <taxon>Actinomycetes</taxon>
        <taxon>Pseudonocardiales</taxon>
        <taxon>Pseudonocardiaceae</taxon>
        <taxon>Actinokineospora</taxon>
    </lineage>
</organism>
<comment type="caution">
    <text evidence="2">The sequence shown here is derived from an EMBL/GenBank/DDBJ whole genome shotgun (WGS) entry which is preliminary data.</text>
</comment>
<accession>A0A918G1N2</accession>
<gene>
    <name evidence="2" type="ORF">GCM10010171_02840</name>
</gene>
<keyword evidence="3" id="KW-1185">Reference proteome</keyword>
<dbReference type="AlphaFoldDB" id="A0A918G1N2"/>
<evidence type="ECO:0000259" key="1">
    <source>
        <dbReference type="Pfam" id="PF13649"/>
    </source>
</evidence>
<dbReference type="InterPro" id="IPR029063">
    <property type="entry name" value="SAM-dependent_MTases_sf"/>
</dbReference>
<name>A0A918G1N2_9PSEU</name>
<protein>
    <submittedName>
        <fullName evidence="2">Methyltransferase</fullName>
    </submittedName>
</protein>
<sequence>MPGVAFPAAPGKIGGMDFSAMIRANEANWDARVPIHVASRFYAEEPSAWFAPHEWDDLGDLAGRDVVHLQCHIGSETRALAERGARVTGLDLSAASLEAARAVPGITYVHGDVLAAVDALGPERFDVVYTGKGSLVFVPDLPLWAEQVAGLLRPGRFLYLVEFHPVLYTLGLIPSDDETLTLRDDYLGDRGPIRVDGTYTYTDGPPLSEATEYYEWRHGLGEVITALLGAGLRLDLLRETPEIPWKRWEGMVNTVGPWHRLPDDAPRIPLMYALRAVKP</sequence>
<dbReference type="CDD" id="cd02440">
    <property type="entry name" value="AdoMet_MTases"/>
    <property type="match status" value="1"/>
</dbReference>
<feature type="domain" description="Methyltransferase" evidence="1">
    <location>
        <begin position="66"/>
        <end position="155"/>
    </location>
</feature>
<proteinExistence type="predicted"/>
<evidence type="ECO:0000313" key="3">
    <source>
        <dbReference type="Proteomes" id="UP000660680"/>
    </source>
</evidence>
<keyword evidence="2" id="KW-0489">Methyltransferase</keyword>
<keyword evidence="2" id="KW-0808">Transferase</keyword>
<dbReference type="SUPFAM" id="SSF53335">
    <property type="entry name" value="S-adenosyl-L-methionine-dependent methyltransferases"/>
    <property type="match status" value="1"/>
</dbReference>
<dbReference type="Proteomes" id="UP000660680">
    <property type="component" value="Unassembled WGS sequence"/>
</dbReference>
<reference evidence="2" key="1">
    <citation type="journal article" date="2014" name="Int. J. Syst. Evol. Microbiol.">
        <title>Complete genome sequence of Corynebacterium casei LMG S-19264T (=DSM 44701T), isolated from a smear-ripened cheese.</title>
        <authorList>
            <consortium name="US DOE Joint Genome Institute (JGI-PGF)"/>
            <person name="Walter F."/>
            <person name="Albersmeier A."/>
            <person name="Kalinowski J."/>
            <person name="Ruckert C."/>
        </authorList>
    </citation>
    <scope>NUCLEOTIDE SEQUENCE</scope>
    <source>
        <strain evidence="2">JCM 3276</strain>
    </source>
</reference>
<dbReference type="GO" id="GO:0008168">
    <property type="term" value="F:methyltransferase activity"/>
    <property type="evidence" value="ECO:0007669"/>
    <property type="project" value="UniProtKB-KW"/>
</dbReference>
<dbReference type="InterPro" id="IPR041698">
    <property type="entry name" value="Methyltransf_25"/>
</dbReference>
<dbReference type="Gene3D" id="3.40.50.150">
    <property type="entry name" value="Vaccinia Virus protein VP39"/>
    <property type="match status" value="1"/>
</dbReference>